<feature type="region of interest" description="Disordered" evidence="1">
    <location>
        <begin position="1"/>
        <end position="93"/>
    </location>
</feature>
<accession>A0A077PR42</accession>
<feature type="compositionally biased region" description="Polar residues" evidence="1">
    <location>
        <begin position="47"/>
        <end position="68"/>
    </location>
</feature>
<protein>
    <submittedName>
        <fullName evidence="2">Uncharacterized protein</fullName>
    </submittedName>
</protein>
<reference evidence="2" key="1">
    <citation type="submission" date="2013-07" db="EMBL/GenBank/DDBJ databases">
        <title>Sub-species coevolution in mutualistic symbiosis.</title>
        <authorList>
            <person name="Murfin K."/>
            <person name="Klassen J."/>
            <person name="Lee M."/>
            <person name="Forst S."/>
            <person name="Stock P."/>
            <person name="Goodrich-Blair H."/>
        </authorList>
    </citation>
    <scope>NUCLEOTIDE SEQUENCE [LARGE SCALE GENOMIC DNA]</scope>
    <source>
        <strain evidence="2">Kraussei Becker Underwood</strain>
    </source>
</reference>
<proteinExistence type="predicted"/>
<evidence type="ECO:0000313" key="2">
    <source>
        <dbReference type="EMBL" id="CDH22379.1"/>
    </source>
</evidence>
<sequence>MRSASAIQQATTWQESNEPAPISHVTQNGRNPLKPDNGKTEIRRDATQSFSQQPIQTHHQKDLIQQGSGLFKPSGEQKQPTLPNGDQHKTSLKSVSPAPLAQSVLPVSNAGCLILWPLFPTFFRTFGLLDNNRFISLEAQREAVCLLDWLIWAEDEIPGWRLTLNKVLCGLAINDNALWPTPKPEQQILIHQWLEKTIVQFPAWKKMGVNDVRHLFLQRSGELSGSEEVMEIHIKSEIYDALIAEWPWPINMASFSWLKQPITMTWL</sequence>
<dbReference type="InterPro" id="IPR045538">
    <property type="entry name" value="CIS_TMP"/>
</dbReference>
<name>A0A077PR42_XENBV</name>
<dbReference type="AlphaFoldDB" id="A0A077PR42"/>
<organism evidence="2">
    <name type="scientific">Xenorhabdus bovienii str. kraussei Becker Underwood</name>
    <dbReference type="NCBI Taxonomy" id="1398204"/>
    <lineage>
        <taxon>Bacteria</taxon>
        <taxon>Pseudomonadati</taxon>
        <taxon>Pseudomonadota</taxon>
        <taxon>Gammaproteobacteria</taxon>
        <taxon>Enterobacterales</taxon>
        <taxon>Morganellaceae</taxon>
        <taxon>Xenorhabdus</taxon>
    </lineage>
</organism>
<feature type="compositionally biased region" description="Basic and acidic residues" evidence="1">
    <location>
        <begin position="36"/>
        <end position="46"/>
    </location>
</feature>
<dbReference type="EMBL" id="CBSZ010000016">
    <property type="protein sequence ID" value="CDH22379.1"/>
    <property type="molecule type" value="Genomic_DNA"/>
</dbReference>
<comment type="caution">
    <text evidence="2">The sequence shown here is derived from an EMBL/GenBank/DDBJ whole genome shotgun (WGS) entry which is preliminary data.</text>
</comment>
<gene>
    <name evidence="2" type="ORF">XBKB1_1120004</name>
</gene>
<feature type="compositionally biased region" description="Polar residues" evidence="1">
    <location>
        <begin position="1"/>
        <end position="17"/>
    </location>
</feature>
<evidence type="ECO:0000256" key="1">
    <source>
        <dbReference type="SAM" id="MobiDB-lite"/>
    </source>
</evidence>
<dbReference type="Proteomes" id="UP000028493">
    <property type="component" value="Unassembled WGS sequence"/>
</dbReference>
<dbReference type="Pfam" id="PF19268">
    <property type="entry name" value="CIS_TMP"/>
    <property type="match status" value="1"/>
</dbReference>
<dbReference type="HOGENOM" id="CLU_1041881_0_0_6"/>